<reference evidence="2" key="1">
    <citation type="journal article" date="2020" name="Nature">
        <title>Giant virus diversity and host interactions through global metagenomics.</title>
        <authorList>
            <person name="Schulz F."/>
            <person name="Roux S."/>
            <person name="Paez-Espino D."/>
            <person name="Jungbluth S."/>
            <person name="Walsh D.A."/>
            <person name="Denef V.J."/>
            <person name="McMahon K.D."/>
            <person name="Konstantinidis K.T."/>
            <person name="Eloe-Fadrosh E.A."/>
            <person name="Kyrpides N.C."/>
            <person name="Woyke T."/>
        </authorList>
    </citation>
    <scope>NUCLEOTIDE SEQUENCE</scope>
    <source>
        <strain evidence="2">GVMAG-M-3300021079-18</strain>
    </source>
</reference>
<dbReference type="CDD" id="cd02883">
    <property type="entry name" value="NUDIX_Hydrolase"/>
    <property type="match status" value="1"/>
</dbReference>
<accession>A0A6C0CIY3</accession>
<dbReference type="InterPro" id="IPR000086">
    <property type="entry name" value="NUDIX_hydrolase_dom"/>
</dbReference>
<dbReference type="AlphaFoldDB" id="A0A6C0CIY3"/>
<dbReference type="InterPro" id="IPR015797">
    <property type="entry name" value="NUDIX_hydrolase-like_dom_sf"/>
</dbReference>
<dbReference type="PROSITE" id="PS51462">
    <property type="entry name" value="NUDIX"/>
    <property type="match status" value="1"/>
</dbReference>
<name>A0A6C0CIY3_9ZZZZ</name>
<evidence type="ECO:0000259" key="1">
    <source>
        <dbReference type="PROSITE" id="PS51462"/>
    </source>
</evidence>
<dbReference type="SUPFAM" id="SSF55811">
    <property type="entry name" value="Nudix"/>
    <property type="match status" value="1"/>
</dbReference>
<proteinExistence type="predicted"/>
<evidence type="ECO:0000313" key="2">
    <source>
        <dbReference type="EMBL" id="QHT03629.1"/>
    </source>
</evidence>
<dbReference type="Gene3D" id="3.90.79.10">
    <property type="entry name" value="Nucleoside Triphosphate Pyrophosphohydrolase"/>
    <property type="match status" value="1"/>
</dbReference>
<organism evidence="2">
    <name type="scientific">viral metagenome</name>
    <dbReference type="NCBI Taxonomy" id="1070528"/>
    <lineage>
        <taxon>unclassified sequences</taxon>
        <taxon>metagenomes</taxon>
        <taxon>organismal metagenomes</taxon>
    </lineage>
</organism>
<sequence length="290" mass="34279">MTWRQVSIDEERKVILTSEDNRENYEKFQSLLETISLPPGYVEPFPRTEKDSPYISYGIILVHESEDCFSYFCLQRRATIEFTEIIRCGPRKKHLFEYLSNITVAERQLLMTRNHDELWRDLMLEQQGMFKETLVQVTIAFNCFDHVFQDLLMLTDSIQESPPWEFPKGRSLLGDRTQLAAAVRELEEESTIKLSNIVLCLDEVITDIYRGTDCQLYQTDYFVIKMEEMVEPIMEHLDTNCIGEWRISHDMSAYAWVSIPKNRAKKSTDEIPLPDRLRQLLFKLHHRLVK</sequence>
<protein>
    <recommendedName>
        <fullName evidence="1">Nudix hydrolase domain-containing protein</fullName>
    </recommendedName>
</protein>
<dbReference type="Pfam" id="PF00293">
    <property type="entry name" value="NUDIX"/>
    <property type="match status" value="1"/>
</dbReference>
<feature type="domain" description="Nudix hydrolase" evidence="1">
    <location>
        <begin position="52"/>
        <end position="281"/>
    </location>
</feature>
<dbReference type="EMBL" id="MN739415">
    <property type="protein sequence ID" value="QHT03629.1"/>
    <property type="molecule type" value="Genomic_DNA"/>
</dbReference>